<keyword evidence="2" id="KW-1185">Reference proteome</keyword>
<dbReference type="AlphaFoldDB" id="U4KVE5"/>
<name>U4KVE5_PYROM</name>
<dbReference type="EMBL" id="HF935239">
    <property type="protein sequence ID" value="CCX05237.1"/>
    <property type="molecule type" value="Genomic_DNA"/>
</dbReference>
<evidence type="ECO:0000313" key="2">
    <source>
        <dbReference type="Proteomes" id="UP000018144"/>
    </source>
</evidence>
<sequence length="62" mass="6711">MDRLIRVAVEPGDEVSPVSEASDGALFRLGEELDLEYGTLGCFVWGYDEEAFEEGQKAASGV</sequence>
<protein>
    <submittedName>
        <fullName evidence="1">Uncharacterized protein</fullName>
    </submittedName>
</protein>
<accession>U4KVE5</accession>
<reference evidence="1 2" key="1">
    <citation type="journal article" date="2013" name="PLoS Genet.">
        <title>The genome and development-dependent transcriptomes of Pyronema confluens: a window into fungal evolution.</title>
        <authorList>
            <person name="Traeger S."/>
            <person name="Altegoer F."/>
            <person name="Freitag M."/>
            <person name="Gabaldon T."/>
            <person name="Kempken F."/>
            <person name="Kumar A."/>
            <person name="Marcet-Houben M."/>
            <person name="Poggeler S."/>
            <person name="Stajich J.E."/>
            <person name="Nowrousian M."/>
        </authorList>
    </citation>
    <scope>NUCLEOTIDE SEQUENCE [LARGE SCALE GENOMIC DNA]</scope>
    <source>
        <strain evidence="2">CBS 100304</strain>
        <tissue evidence="1">Vegetative mycelium</tissue>
    </source>
</reference>
<organism evidence="1 2">
    <name type="scientific">Pyronema omphalodes (strain CBS 100304)</name>
    <name type="common">Pyronema confluens</name>
    <dbReference type="NCBI Taxonomy" id="1076935"/>
    <lineage>
        <taxon>Eukaryota</taxon>
        <taxon>Fungi</taxon>
        <taxon>Dikarya</taxon>
        <taxon>Ascomycota</taxon>
        <taxon>Pezizomycotina</taxon>
        <taxon>Pezizomycetes</taxon>
        <taxon>Pezizales</taxon>
        <taxon>Pyronemataceae</taxon>
        <taxon>Pyronema</taxon>
    </lineage>
</organism>
<gene>
    <name evidence="1" type="ORF">PCON_04824</name>
</gene>
<dbReference type="Proteomes" id="UP000018144">
    <property type="component" value="Unassembled WGS sequence"/>
</dbReference>
<evidence type="ECO:0000313" key="1">
    <source>
        <dbReference type="EMBL" id="CCX05237.1"/>
    </source>
</evidence>
<proteinExistence type="predicted"/>